<name>A0ABY4TSV3_9SPHN</name>
<dbReference type="SUPFAM" id="SSF55729">
    <property type="entry name" value="Acyl-CoA N-acyltransferases (Nat)"/>
    <property type="match status" value="1"/>
</dbReference>
<evidence type="ECO:0000313" key="2">
    <source>
        <dbReference type="EMBL" id="URW75476.1"/>
    </source>
</evidence>
<proteinExistence type="predicted"/>
<accession>A0ABY4TSV3</accession>
<dbReference type="Pfam" id="PF13480">
    <property type="entry name" value="Acetyltransf_6"/>
    <property type="match status" value="1"/>
</dbReference>
<gene>
    <name evidence="2" type="ORF">M9980_13230</name>
</gene>
<dbReference type="InterPro" id="IPR016181">
    <property type="entry name" value="Acyl_CoA_acyltransferase"/>
</dbReference>
<dbReference type="InterPro" id="IPR038740">
    <property type="entry name" value="BioF2-like_GNAT_dom"/>
</dbReference>
<feature type="domain" description="BioF2-like acetyltransferase" evidence="1">
    <location>
        <begin position="181"/>
        <end position="325"/>
    </location>
</feature>
<evidence type="ECO:0000259" key="1">
    <source>
        <dbReference type="Pfam" id="PF13480"/>
    </source>
</evidence>
<dbReference type="Proteomes" id="UP001055580">
    <property type="component" value="Chromosome"/>
</dbReference>
<reference evidence="2" key="1">
    <citation type="submission" date="2022-05" db="EMBL/GenBank/DDBJ databases">
        <title>Sphingomonas sp. strain RMG20 Genome sequencing and assembly.</title>
        <authorList>
            <person name="Kim I."/>
        </authorList>
    </citation>
    <scope>NUCLEOTIDE SEQUENCE</scope>
    <source>
        <strain evidence="2">RMG20</strain>
    </source>
</reference>
<sequence>MTKPVPITDFAQSPPACTALLLDGLAGAIDAVADRAPASHQFLRYGWYGAAVTAYGGHPRTLIVEREGVPALALPFAGFGPAALGLAQIPGCYWPFRGFPVREAAPPAVFDAALAALGGAVRGLRIGPVYDGDASVMPLIAAARARGWAVLDRFVADSFVLDIDAARAEGAWPRASTLKKNRFHEKHLAAHGTLDWRFVTGADWSDAQFDALAAVEEASWIAARTDGSDAKFTRAGHGAFWRAAAADPVLAEMMWAALLTIDGAPAAFSFDMNAGALKYAIANSYDPAVGKHSPGKLLYYRNLVRGIDDGIAHVDWGAGDSGYKRTIGAAQGPAIRDWLLLRPGVTAVAGRMLGPLWRRTGNRG</sequence>
<dbReference type="EMBL" id="CP098401">
    <property type="protein sequence ID" value="URW75476.1"/>
    <property type="molecule type" value="Genomic_DNA"/>
</dbReference>
<dbReference type="RefSeq" id="WP_250751710.1">
    <property type="nucleotide sequence ID" value="NZ_CP098401.1"/>
</dbReference>
<organism evidence="2 3">
    <name type="scientific">Sphingomonas donggukensis</name>
    <dbReference type="NCBI Taxonomy" id="2949093"/>
    <lineage>
        <taxon>Bacteria</taxon>
        <taxon>Pseudomonadati</taxon>
        <taxon>Pseudomonadota</taxon>
        <taxon>Alphaproteobacteria</taxon>
        <taxon>Sphingomonadales</taxon>
        <taxon>Sphingomonadaceae</taxon>
        <taxon>Sphingomonas</taxon>
    </lineage>
</organism>
<keyword evidence="3" id="KW-1185">Reference proteome</keyword>
<protein>
    <submittedName>
        <fullName evidence="2">GNAT family N-acetyltransferase</fullName>
    </submittedName>
</protein>
<evidence type="ECO:0000313" key="3">
    <source>
        <dbReference type="Proteomes" id="UP001055580"/>
    </source>
</evidence>